<name>A0A7J6WY12_THATH</name>
<feature type="region of interest" description="Disordered" evidence="1">
    <location>
        <begin position="54"/>
        <end position="78"/>
    </location>
</feature>
<accession>A0A7J6WY12</accession>
<proteinExistence type="predicted"/>
<evidence type="ECO:0000313" key="3">
    <source>
        <dbReference type="Proteomes" id="UP000554482"/>
    </source>
</evidence>
<reference evidence="2 3" key="1">
    <citation type="submission" date="2020-06" db="EMBL/GenBank/DDBJ databases">
        <title>Transcriptomic and genomic resources for Thalictrum thalictroides and T. hernandezii: Facilitating candidate gene discovery in an emerging model plant lineage.</title>
        <authorList>
            <person name="Arias T."/>
            <person name="Riano-Pachon D.M."/>
            <person name="Di Stilio V.S."/>
        </authorList>
    </citation>
    <scope>NUCLEOTIDE SEQUENCE [LARGE SCALE GENOMIC DNA]</scope>
    <source>
        <strain evidence="3">cv. WT478/WT964</strain>
        <tissue evidence="2">Leaves</tissue>
    </source>
</reference>
<dbReference type="AlphaFoldDB" id="A0A7J6WY12"/>
<keyword evidence="3" id="KW-1185">Reference proteome</keyword>
<evidence type="ECO:0000313" key="2">
    <source>
        <dbReference type="EMBL" id="KAF5202346.1"/>
    </source>
</evidence>
<dbReference type="Proteomes" id="UP000554482">
    <property type="component" value="Unassembled WGS sequence"/>
</dbReference>
<gene>
    <name evidence="2" type="ORF">FRX31_008067</name>
</gene>
<protein>
    <submittedName>
        <fullName evidence="2">Uncharacterized protein</fullName>
    </submittedName>
</protein>
<sequence>MGGGVIKIYPGYISISDDCEEDINCSEKTKVEYYDEYPQQSEFADYISYPTVTSSSQQVEYDDDDDYFGEESDTDSEEYYSVSSLEDLDDYAVHAEEDDENAADNFPPHILPADSDCSDSFNDNYEQIVLESLPCNTQLDFTVSRKIIYD</sequence>
<evidence type="ECO:0000256" key="1">
    <source>
        <dbReference type="SAM" id="MobiDB-lite"/>
    </source>
</evidence>
<dbReference type="EMBL" id="JABWDY010008228">
    <property type="protein sequence ID" value="KAF5202346.1"/>
    <property type="molecule type" value="Genomic_DNA"/>
</dbReference>
<organism evidence="2 3">
    <name type="scientific">Thalictrum thalictroides</name>
    <name type="common">Rue-anemone</name>
    <name type="synonym">Anemone thalictroides</name>
    <dbReference type="NCBI Taxonomy" id="46969"/>
    <lineage>
        <taxon>Eukaryota</taxon>
        <taxon>Viridiplantae</taxon>
        <taxon>Streptophyta</taxon>
        <taxon>Embryophyta</taxon>
        <taxon>Tracheophyta</taxon>
        <taxon>Spermatophyta</taxon>
        <taxon>Magnoliopsida</taxon>
        <taxon>Ranunculales</taxon>
        <taxon>Ranunculaceae</taxon>
        <taxon>Thalictroideae</taxon>
        <taxon>Thalictrum</taxon>
    </lineage>
</organism>
<feature type="compositionally biased region" description="Acidic residues" evidence="1">
    <location>
        <begin position="60"/>
        <end position="78"/>
    </location>
</feature>
<comment type="caution">
    <text evidence="2">The sequence shown here is derived from an EMBL/GenBank/DDBJ whole genome shotgun (WGS) entry which is preliminary data.</text>
</comment>